<keyword evidence="3" id="KW-1185">Reference proteome</keyword>
<dbReference type="RefSeq" id="WP_089408908.1">
    <property type="nucleotide sequence ID" value="NZ_FZOU01000004.1"/>
</dbReference>
<organism evidence="2 3">
    <name type="scientific">Granulicella rosea</name>
    <dbReference type="NCBI Taxonomy" id="474952"/>
    <lineage>
        <taxon>Bacteria</taxon>
        <taxon>Pseudomonadati</taxon>
        <taxon>Acidobacteriota</taxon>
        <taxon>Terriglobia</taxon>
        <taxon>Terriglobales</taxon>
        <taxon>Acidobacteriaceae</taxon>
        <taxon>Granulicella</taxon>
    </lineage>
</organism>
<feature type="compositionally biased region" description="Polar residues" evidence="1">
    <location>
        <begin position="46"/>
        <end position="59"/>
    </location>
</feature>
<evidence type="ECO:0000256" key="1">
    <source>
        <dbReference type="SAM" id="MobiDB-lite"/>
    </source>
</evidence>
<sequence length="114" mass="12644">MPEDNFGFGGAAVRSTADKLRAIRPAEVAPPLPVMDRIDAIADSHGFTSREASAPSTSRPPVYRRKRQTGPTIPITTRLPERVAAAFIGFCEENRLAYWEGIEEMMKRLDIPCE</sequence>
<proteinExistence type="predicted"/>
<protein>
    <submittedName>
        <fullName evidence="2">Uncharacterized protein</fullName>
    </submittedName>
</protein>
<reference evidence="2 3" key="1">
    <citation type="submission" date="2017-06" db="EMBL/GenBank/DDBJ databases">
        <authorList>
            <person name="Kim H.J."/>
            <person name="Triplett B.A."/>
        </authorList>
    </citation>
    <scope>NUCLEOTIDE SEQUENCE [LARGE SCALE GENOMIC DNA]</scope>
    <source>
        <strain evidence="2 3">DSM 18704</strain>
    </source>
</reference>
<name>A0A239K416_9BACT</name>
<dbReference type="Proteomes" id="UP000198356">
    <property type="component" value="Unassembled WGS sequence"/>
</dbReference>
<accession>A0A239K416</accession>
<dbReference type="AlphaFoldDB" id="A0A239K416"/>
<feature type="region of interest" description="Disordered" evidence="1">
    <location>
        <begin position="45"/>
        <end position="74"/>
    </location>
</feature>
<evidence type="ECO:0000313" key="2">
    <source>
        <dbReference type="EMBL" id="SNT11904.1"/>
    </source>
</evidence>
<dbReference type="OrthoDB" id="7449507at2"/>
<evidence type="ECO:0000313" key="3">
    <source>
        <dbReference type="Proteomes" id="UP000198356"/>
    </source>
</evidence>
<gene>
    <name evidence="2" type="ORF">SAMN05421770_104251</name>
</gene>
<dbReference type="EMBL" id="FZOU01000004">
    <property type="protein sequence ID" value="SNT11904.1"/>
    <property type="molecule type" value="Genomic_DNA"/>
</dbReference>